<keyword evidence="2" id="KW-1185">Reference proteome</keyword>
<dbReference type="SUPFAM" id="SSF48576">
    <property type="entry name" value="Terpenoid synthases"/>
    <property type="match status" value="1"/>
</dbReference>
<dbReference type="Gene3D" id="1.10.600.10">
    <property type="entry name" value="Farnesyl Diphosphate Synthase"/>
    <property type="match status" value="1"/>
</dbReference>
<dbReference type="Pfam" id="PF19086">
    <property type="entry name" value="Terpene_syn_C_2"/>
    <property type="match status" value="1"/>
</dbReference>
<comment type="caution">
    <text evidence="1">The sequence shown here is derived from an EMBL/GenBank/DDBJ whole genome shotgun (WGS) entry which is preliminary data.</text>
</comment>
<protein>
    <recommendedName>
        <fullName evidence="3">Terpene synthase family, metal binding domain</fullName>
    </recommendedName>
</protein>
<sequence>MTESFATGRTCALAVAGGRDLARVATRYDGLFPEKSFDAGLYGSLALAGAFGSPWATVEELRVVNRSSLLVFAVDRLIDEEATSREQVNTVVAECLDGTESPVAAFLADLRAELGALPALEAAWRDQLGRMLGAMAREWDWSRAEQGPTIEEYLDNADSCGAYFIGVSHWIRTGLAGSPDDLDRLRPAGDAVQRYLRLLNDVATRHREAGSGDVNAFTLGMGLDEVNARMAELAREAAGLIEPLRDAYPRAAGYLTWQIHYSAGFYGLSDFWAPS</sequence>
<organism evidence="1 2">
    <name type="scientific">Nonomuraea marmarensis</name>
    <dbReference type="NCBI Taxonomy" id="3351344"/>
    <lineage>
        <taxon>Bacteria</taxon>
        <taxon>Bacillati</taxon>
        <taxon>Actinomycetota</taxon>
        <taxon>Actinomycetes</taxon>
        <taxon>Streptosporangiales</taxon>
        <taxon>Streptosporangiaceae</taxon>
        <taxon>Nonomuraea</taxon>
    </lineage>
</organism>
<accession>A0ABW7AK94</accession>
<evidence type="ECO:0000313" key="2">
    <source>
        <dbReference type="Proteomes" id="UP001603978"/>
    </source>
</evidence>
<evidence type="ECO:0000313" key="1">
    <source>
        <dbReference type="EMBL" id="MFG1706687.1"/>
    </source>
</evidence>
<dbReference type="Proteomes" id="UP001603978">
    <property type="component" value="Unassembled WGS sequence"/>
</dbReference>
<evidence type="ECO:0008006" key="3">
    <source>
        <dbReference type="Google" id="ProtNLM"/>
    </source>
</evidence>
<proteinExistence type="predicted"/>
<dbReference type="InterPro" id="IPR008949">
    <property type="entry name" value="Isoprenoid_synthase_dom_sf"/>
</dbReference>
<name>A0ABW7AK94_9ACTN</name>
<reference evidence="1 2" key="1">
    <citation type="submission" date="2024-10" db="EMBL/GenBank/DDBJ databases">
        <authorList>
            <person name="Topkara A.R."/>
            <person name="Saygin H."/>
        </authorList>
    </citation>
    <scope>NUCLEOTIDE SEQUENCE [LARGE SCALE GENOMIC DNA]</scope>
    <source>
        <strain evidence="1 2">M3C6</strain>
    </source>
</reference>
<gene>
    <name evidence="1" type="ORF">ACFLIM_26210</name>
</gene>
<dbReference type="RefSeq" id="WP_393169762.1">
    <property type="nucleotide sequence ID" value="NZ_JBICRM010000016.1"/>
</dbReference>
<dbReference type="EMBL" id="JBICRM010000016">
    <property type="protein sequence ID" value="MFG1706687.1"/>
    <property type="molecule type" value="Genomic_DNA"/>
</dbReference>